<feature type="compositionally biased region" description="Basic and acidic residues" evidence="1">
    <location>
        <begin position="12"/>
        <end position="25"/>
    </location>
</feature>
<sequence>MGGKNQTSGTDKQTHKPEKPQDPKPAKRCVSFKRPTLFKKFFLLAALQFTQSSLMAIDKTSGYKGRPDEQQDP</sequence>
<evidence type="ECO:0000313" key="2">
    <source>
        <dbReference type="EMBL" id="RIA44537.1"/>
    </source>
</evidence>
<dbReference type="AlphaFoldDB" id="A0A397PBP4"/>
<dbReference type="Proteomes" id="UP000266568">
    <property type="component" value="Unassembled WGS sequence"/>
</dbReference>
<feature type="compositionally biased region" description="Polar residues" evidence="1">
    <location>
        <begin position="1"/>
        <end position="11"/>
    </location>
</feature>
<comment type="caution">
    <text evidence="2">The sequence shown here is derived from an EMBL/GenBank/DDBJ whole genome shotgun (WGS) entry which is preliminary data.</text>
</comment>
<organism evidence="2 3">
    <name type="scientific">Hephaestia caeni</name>
    <dbReference type="NCBI Taxonomy" id="645617"/>
    <lineage>
        <taxon>Bacteria</taxon>
        <taxon>Pseudomonadati</taxon>
        <taxon>Pseudomonadota</taxon>
        <taxon>Alphaproteobacteria</taxon>
        <taxon>Sphingomonadales</taxon>
        <taxon>Sphingomonadaceae</taxon>
        <taxon>Hephaestia</taxon>
    </lineage>
</organism>
<keyword evidence="3" id="KW-1185">Reference proteome</keyword>
<dbReference type="EMBL" id="QXDC01000003">
    <property type="protein sequence ID" value="RIA44537.1"/>
    <property type="molecule type" value="Genomic_DNA"/>
</dbReference>
<feature type="region of interest" description="Disordered" evidence="1">
    <location>
        <begin position="1"/>
        <end position="29"/>
    </location>
</feature>
<protein>
    <submittedName>
        <fullName evidence="2">Uncharacterized protein</fullName>
    </submittedName>
</protein>
<evidence type="ECO:0000313" key="3">
    <source>
        <dbReference type="Proteomes" id="UP000266568"/>
    </source>
</evidence>
<proteinExistence type="predicted"/>
<reference evidence="2 3" key="1">
    <citation type="submission" date="2018-08" db="EMBL/GenBank/DDBJ databases">
        <title>Genomic Encyclopedia of Type Strains, Phase IV (KMG-IV): sequencing the most valuable type-strain genomes for metagenomic binning, comparative biology and taxonomic classification.</title>
        <authorList>
            <person name="Goeker M."/>
        </authorList>
    </citation>
    <scope>NUCLEOTIDE SEQUENCE [LARGE SCALE GENOMIC DNA]</scope>
    <source>
        <strain evidence="2 3">DSM 25527</strain>
    </source>
</reference>
<gene>
    <name evidence="2" type="ORF">DFR49_2782</name>
</gene>
<name>A0A397PBP4_9SPHN</name>
<accession>A0A397PBP4</accession>
<evidence type="ECO:0000256" key="1">
    <source>
        <dbReference type="SAM" id="MobiDB-lite"/>
    </source>
</evidence>